<feature type="non-terminal residue" evidence="6">
    <location>
        <position position="1"/>
    </location>
</feature>
<dbReference type="InterPro" id="IPR007867">
    <property type="entry name" value="GMC_OxRtase_C"/>
</dbReference>
<dbReference type="PANTHER" id="PTHR11552:SF152">
    <property type="entry name" value="OXIDASE (CODA), PUTATIVE (AFU_ORTHOLOGUE AFUA_8G04090)-RELATED"/>
    <property type="match status" value="1"/>
</dbReference>
<dbReference type="GO" id="GO:0016614">
    <property type="term" value="F:oxidoreductase activity, acting on CH-OH group of donors"/>
    <property type="evidence" value="ECO:0007669"/>
    <property type="project" value="InterPro"/>
</dbReference>
<dbReference type="Gene3D" id="3.50.50.60">
    <property type="entry name" value="FAD/NAD(P)-binding domain"/>
    <property type="match status" value="1"/>
</dbReference>
<comment type="cofactor">
    <cofactor evidence="1 3">
        <name>FAD</name>
        <dbReference type="ChEBI" id="CHEBI:57692"/>
    </cofactor>
</comment>
<keyword evidence="3" id="KW-0285">Flavoprotein</keyword>
<comment type="similarity">
    <text evidence="2">Belongs to the GMC oxidoreductase family.</text>
</comment>
<dbReference type="Gene3D" id="3.30.410.40">
    <property type="match status" value="1"/>
</dbReference>
<evidence type="ECO:0000259" key="4">
    <source>
        <dbReference type="Pfam" id="PF00732"/>
    </source>
</evidence>
<dbReference type="Proteomes" id="UP000307169">
    <property type="component" value="Unassembled WGS sequence"/>
</dbReference>
<feature type="domain" description="Glucose-methanol-choline oxidoreductase N-terminal" evidence="4">
    <location>
        <begin position="56"/>
        <end position="349"/>
    </location>
</feature>
<organism evidence="6 7">
    <name type="scientific">Wallemia mellicola</name>
    <dbReference type="NCBI Taxonomy" id="1708541"/>
    <lineage>
        <taxon>Eukaryota</taxon>
        <taxon>Fungi</taxon>
        <taxon>Dikarya</taxon>
        <taxon>Basidiomycota</taxon>
        <taxon>Wallemiomycotina</taxon>
        <taxon>Wallemiomycetes</taxon>
        <taxon>Wallemiales</taxon>
        <taxon>Wallemiaceae</taxon>
        <taxon>Wallemia</taxon>
    </lineage>
</organism>
<dbReference type="Pfam" id="PF05199">
    <property type="entry name" value="GMC_oxred_C"/>
    <property type="match status" value="1"/>
</dbReference>
<dbReference type="GO" id="GO:0050660">
    <property type="term" value="F:flavin adenine dinucleotide binding"/>
    <property type="evidence" value="ECO:0007669"/>
    <property type="project" value="InterPro"/>
</dbReference>
<dbReference type="InterPro" id="IPR012132">
    <property type="entry name" value="GMC_OxRdtase"/>
</dbReference>
<evidence type="ECO:0000256" key="3">
    <source>
        <dbReference type="PIRSR" id="PIRSR000137-2"/>
    </source>
</evidence>
<feature type="domain" description="Glucose-methanol-choline oxidoreductase C-terminal" evidence="5">
    <location>
        <begin position="421"/>
        <end position="558"/>
    </location>
</feature>
<evidence type="ECO:0000256" key="1">
    <source>
        <dbReference type="ARBA" id="ARBA00001974"/>
    </source>
</evidence>
<dbReference type="SUPFAM" id="SSF54373">
    <property type="entry name" value="FAD-linked reductases, C-terminal domain"/>
    <property type="match status" value="1"/>
</dbReference>
<dbReference type="EMBL" id="SPRH01000003">
    <property type="protein sequence ID" value="TIC04362.1"/>
    <property type="molecule type" value="Genomic_DNA"/>
</dbReference>
<dbReference type="InterPro" id="IPR036188">
    <property type="entry name" value="FAD/NAD-bd_sf"/>
</dbReference>
<dbReference type="SUPFAM" id="SSF51905">
    <property type="entry name" value="FAD/NAD(P)-binding domain"/>
    <property type="match status" value="1"/>
</dbReference>
<evidence type="ECO:0000259" key="5">
    <source>
        <dbReference type="Pfam" id="PF05199"/>
    </source>
</evidence>
<feature type="binding site" evidence="3">
    <location>
        <position position="135"/>
    </location>
    <ligand>
        <name>FAD</name>
        <dbReference type="ChEBI" id="CHEBI:57692"/>
    </ligand>
</feature>
<dbReference type="PANTHER" id="PTHR11552">
    <property type="entry name" value="GLUCOSE-METHANOL-CHOLINE GMC OXIDOREDUCTASE"/>
    <property type="match status" value="1"/>
</dbReference>
<dbReference type="AlphaFoldDB" id="A0A4T0T2L4"/>
<evidence type="ECO:0000313" key="6">
    <source>
        <dbReference type="EMBL" id="TIC04362.1"/>
    </source>
</evidence>
<keyword evidence="3" id="KW-0274">FAD</keyword>
<dbReference type="PIRSF" id="PIRSF000137">
    <property type="entry name" value="Alcohol_oxidase"/>
    <property type="match status" value="1"/>
</dbReference>
<dbReference type="InterPro" id="IPR000172">
    <property type="entry name" value="GMC_OxRdtase_N"/>
</dbReference>
<dbReference type="Pfam" id="PF00732">
    <property type="entry name" value="GMC_oxred_N"/>
    <property type="match status" value="1"/>
</dbReference>
<accession>A0A4T0T2L4</accession>
<comment type="caution">
    <text evidence="6">The sequence shown here is derived from an EMBL/GenBank/DDBJ whole genome shotgun (WGS) entry which is preliminary data.</text>
</comment>
<protein>
    <submittedName>
        <fullName evidence="6">Putative oxidoreductase</fullName>
    </submittedName>
</protein>
<evidence type="ECO:0000256" key="2">
    <source>
        <dbReference type="ARBA" id="ARBA00010790"/>
    </source>
</evidence>
<evidence type="ECO:0000313" key="7">
    <source>
        <dbReference type="Proteomes" id="UP000307169"/>
    </source>
</evidence>
<proteinExistence type="inferred from homology"/>
<name>A0A4T0T2L4_9BASI</name>
<feature type="binding site" evidence="3">
    <location>
        <position position="272"/>
    </location>
    <ligand>
        <name>FAD</name>
        <dbReference type="ChEBI" id="CHEBI:57692"/>
    </ligand>
</feature>
<reference evidence="6 7" key="1">
    <citation type="submission" date="2019-03" db="EMBL/GenBank/DDBJ databases">
        <title>Sequencing 25 genomes of Wallemia mellicola.</title>
        <authorList>
            <person name="Gostincar C."/>
        </authorList>
    </citation>
    <scope>NUCLEOTIDE SEQUENCE [LARGE SCALE GENOMIC DNA]</scope>
    <source>
        <strain evidence="6 7">EXF-1262</strain>
    </source>
</reference>
<sequence>LEPVPFLNSPSINNPTGISIVCLSALNFDTIFDELMEDLSDDLLSEYVHLKSEMDFDFIIVGGGTAGLVLANRLTEVPEIKVLVIEGGPDDRDYPQVLQLKSWMSLLGDPKFDLMYTTTEQPMGNSHILHSRAKVLGGCSSHNTLICFRPFPQDLDEWVKHGAVGWDSETIQPYGDRLLNHIQPAHEKDRNPIMGDWIESCQKTTQVPIIENFDGWSKTRYTEGTKVWTEGVGWLSIAYTPEDGHRSSASVAYMHPIIGKRPNLHLMLNTWVEKLIIEGDRICGVVATPENGQRVTLRAKHEVILSAGAIDSPRLLLLNGIGPAEQLKELNIPLVADLPVGENLLDHPESIIMWSLHGPLEDKTVMESDAALFIQRVKEEGETRPDLMFHVYSVPFADNTERLGYPRPENAICMTPNVCRPKSAGRLYLTSSDPKVKPALDFRYFTDPKREDERTIIDGIKIAREIAKQEPFSKWLKEEVAPGPAVQSDEDIGAYGRAVHHTVYHPAGTCKMGAANDPTAVLDPLLRVRGLKGIRVVDASVFPTMVTANPMISVEMVAERASDLIKADYYRRTTATAHL</sequence>
<gene>
    <name evidence="6" type="ORF">E3Q17_00383</name>
</gene>